<dbReference type="InterPro" id="IPR011701">
    <property type="entry name" value="MFS"/>
</dbReference>
<dbReference type="RefSeq" id="WP_252436252.1">
    <property type="nucleotide sequence ID" value="NZ_JAGSOV010000011.1"/>
</dbReference>
<dbReference type="Gene3D" id="1.20.1250.20">
    <property type="entry name" value="MFS general substrate transporter like domains"/>
    <property type="match status" value="1"/>
</dbReference>
<keyword evidence="2" id="KW-0813">Transport</keyword>
<dbReference type="Pfam" id="PF07690">
    <property type="entry name" value="MFS_1"/>
    <property type="match status" value="1"/>
</dbReference>
<evidence type="ECO:0000259" key="7">
    <source>
        <dbReference type="PROSITE" id="PS50850"/>
    </source>
</evidence>
<feature type="transmembrane region" description="Helical" evidence="6">
    <location>
        <begin position="178"/>
        <end position="197"/>
    </location>
</feature>
<evidence type="ECO:0000313" key="8">
    <source>
        <dbReference type="EMBL" id="MCO1654644.1"/>
    </source>
</evidence>
<feature type="transmembrane region" description="Helical" evidence="6">
    <location>
        <begin position="317"/>
        <end position="340"/>
    </location>
</feature>
<dbReference type="PROSITE" id="PS50850">
    <property type="entry name" value="MFS"/>
    <property type="match status" value="1"/>
</dbReference>
<comment type="caution">
    <text evidence="8">The sequence shown here is derived from an EMBL/GenBank/DDBJ whole genome shotgun (WGS) entry which is preliminary data.</text>
</comment>
<keyword evidence="3 6" id="KW-0812">Transmembrane</keyword>
<organism evidence="8 9">
    <name type="scientific">Pseudonocardia humida</name>
    <dbReference type="NCBI Taxonomy" id="2800819"/>
    <lineage>
        <taxon>Bacteria</taxon>
        <taxon>Bacillati</taxon>
        <taxon>Actinomycetota</taxon>
        <taxon>Actinomycetes</taxon>
        <taxon>Pseudonocardiales</taxon>
        <taxon>Pseudonocardiaceae</taxon>
        <taxon>Pseudonocardia</taxon>
    </lineage>
</organism>
<feature type="transmembrane region" description="Helical" evidence="6">
    <location>
        <begin position="111"/>
        <end position="132"/>
    </location>
</feature>
<protein>
    <submittedName>
        <fullName evidence="8">MFS transporter</fullName>
    </submittedName>
</protein>
<feature type="transmembrane region" description="Helical" evidence="6">
    <location>
        <begin position="262"/>
        <end position="281"/>
    </location>
</feature>
<dbReference type="InterPro" id="IPR036259">
    <property type="entry name" value="MFS_trans_sf"/>
</dbReference>
<keyword evidence="9" id="KW-1185">Reference proteome</keyword>
<evidence type="ECO:0000256" key="1">
    <source>
        <dbReference type="ARBA" id="ARBA00004651"/>
    </source>
</evidence>
<dbReference type="InterPro" id="IPR020846">
    <property type="entry name" value="MFS_dom"/>
</dbReference>
<feature type="transmembrane region" description="Helical" evidence="6">
    <location>
        <begin position="228"/>
        <end position="250"/>
    </location>
</feature>
<dbReference type="PANTHER" id="PTHR43385:SF1">
    <property type="entry name" value="RIBOFLAVIN TRANSPORTER RIBJ"/>
    <property type="match status" value="1"/>
</dbReference>
<feature type="transmembrane region" description="Helical" evidence="6">
    <location>
        <begin position="60"/>
        <end position="80"/>
    </location>
</feature>
<dbReference type="InterPro" id="IPR052983">
    <property type="entry name" value="MFS_Riboflavin_Transporter"/>
</dbReference>
<feature type="transmembrane region" description="Helical" evidence="6">
    <location>
        <begin position="144"/>
        <end position="166"/>
    </location>
</feature>
<proteinExistence type="predicted"/>
<evidence type="ECO:0000256" key="2">
    <source>
        <dbReference type="ARBA" id="ARBA00022448"/>
    </source>
</evidence>
<sequence length="412" mass="41787">MPRAKAGAEPAGLSTGGLRRVLTVLCVTQITPRGVRYYAFPVLAPTIAADTGWPVSTTTAAFSLGLVVSALVGIPAGRWLDRIGPRPLMTAGSVLAVPALLGIALAPTLPLFFAAWALAGAAMAGTLYPPAFAALTRWWGPRRVTALTTLTLLGGLASTVFAPLTAALLEPAGWRGTYLVLAAVLAAVTIPAHLFGLRGHWPEPDRTEPAAAEDVDRDPGRIARSGPFLLLVAAVTLGTFSAFAVVVNQVPLLIERGLPTSTAAWALGLGGLGQVLGRLGYGRLHALLGPRARGVVILGLSALATALLALLTGPTALLIAAAMLAGAARGVFTLLQATAIPDRWGAAHYGRLNGLLSAPSTIATALAPWAGAALAAALGGYPPVFLVLAGIAAAAALLMTGTVSRRVAPDTG</sequence>
<evidence type="ECO:0000256" key="6">
    <source>
        <dbReference type="SAM" id="Phobius"/>
    </source>
</evidence>
<dbReference type="PANTHER" id="PTHR43385">
    <property type="entry name" value="RIBOFLAVIN TRANSPORTER RIBJ"/>
    <property type="match status" value="1"/>
</dbReference>
<name>A0ABT0ZVF0_9PSEU</name>
<feature type="domain" description="Major facilitator superfamily (MFS) profile" evidence="7">
    <location>
        <begin position="1"/>
        <end position="407"/>
    </location>
</feature>
<keyword evidence="4 6" id="KW-1133">Transmembrane helix</keyword>
<reference evidence="8" key="1">
    <citation type="submission" date="2021-04" db="EMBL/GenBank/DDBJ databases">
        <title>Pseudonocardia sp. nov., isolated from sandy soil of mangrove forest.</title>
        <authorList>
            <person name="Zan Z."/>
            <person name="Huang R."/>
            <person name="Liu W."/>
        </authorList>
    </citation>
    <scope>NUCLEOTIDE SEQUENCE</scope>
    <source>
        <strain evidence="8">S2-4</strain>
    </source>
</reference>
<dbReference type="EMBL" id="JAGSOV010000011">
    <property type="protein sequence ID" value="MCO1654644.1"/>
    <property type="molecule type" value="Genomic_DNA"/>
</dbReference>
<gene>
    <name evidence="8" type="ORF">KDL28_06205</name>
</gene>
<accession>A0ABT0ZVF0</accession>
<comment type="subcellular location">
    <subcellularLocation>
        <location evidence="1">Cell membrane</location>
        <topology evidence="1">Multi-pass membrane protein</topology>
    </subcellularLocation>
</comment>
<evidence type="ECO:0000313" key="9">
    <source>
        <dbReference type="Proteomes" id="UP001165283"/>
    </source>
</evidence>
<feature type="transmembrane region" description="Helical" evidence="6">
    <location>
        <begin position="87"/>
        <end position="105"/>
    </location>
</feature>
<dbReference type="Proteomes" id="UP001165283">
    <property type="component" value="Unassembled WGS sequence"/>
</dbReference>
<keyword evidence="5 6" id="KW-0472">Membrane</keyword>
<evidence type="ECO:0000256" key="4">
    <source>
        <dbReference type="ARBA" id="ARBA00022989"/>
    </source>
</evidence>
<evidence type="ECO:0000256" key="5">
    <source>
        <dbReference type="ARBA" id="ARBA00023136"/>
    </source>
</evidence>
<feature type="transmembrane region" description="Helical" evidence="6">
    <location>
        <begin position="384"/>
        <end position="403"/>
    </location>
</feature>
<feature type="transmembrane region" description="Helical" evidence="6">
    <location>
        <begin position="293"/>
        <end position="311"/>
    </location>
</feature>
<evidence type="ECO:0000256" key="3">
    <source>
        <dbReference type="ARBA" id="ARBA00022692"/>
    </source>
</evidence>
<dbReference type="SUPFAM" id="SSF103473">
    <property type="entry name" value="MFS general substrate transporter"/>
    <property type="match status" value="1"/>
</dbReference>
<feature type="transmembrane region" description="Helical" evidence="6">
    <location>
        <begin position="352"/>
        <end position="378"/>
    </location>
</feature>